<feature type="coiled-coil region" evidence="1">
    <location>
        <begin position="19"/>
        <end position="54"/>
    </location>
</feature>
<protein>
    <submittedName>
        <fullName evidence="2">Uncharacterized protein</fullName>
    </submittedName>
</protein>
<name>A0A9R1VBW2_LACSA</name>
<organism evidence="2 3">
    <name type="scientific">Lactuca sativa</name>
    <name type="common">Garden lettuce</name>
    <dbReference type="NCBI Taxonomy" id="4236"/>
    <lineage>
        <taxon>Eukaryota</taxon>
        <taxon>Viridiplantae</taxon>
        <taxon>Streptophyta</taxon>
        <taxon>Embryophyta</taxon>
        <taxon>Tracheophyta</taxon>
        <taxon>Spermatophyta</taxon>
        <taxon>Magnoliopsida</taxon>
        <taxon>eudicotyledons</taxon>
        <taxon>Gunneridae</taxon>
        <taxon>Pentapetalae</taxon>
        <taxon>asterids</taxon>
        <taxon>campanulids</taxon>
        <taxon>Asterales</taxon>
        <taxon>Asteraceae</taxon>
        <taxon>Cichorioideae</taxon>
        <taxon>Cichorieae</taxon>
        <taxon>Lactucinae</taxon>
        <taxon>Lactuca</taxon>
    </lineage>
</organism>
<dbReference type="OrthoDB" id="8954335at2759"/>
<dbReference type="Gramene" id="rna-gnl|WGS:NBSK|LSAT_5X156541_mrna">
    <property type="protein sequence ID" value="cds-PLY66310.1"/>
    <property type="gene ID" value="gene-LSAT_5X156541"/>
</dbReference>
<evidence type="ECO:0000256" key="1">
    <source>
        <dbReference type="SAM" id="Coils"/>
    </source>
</evidence>
<evidence type="ECO:0000313" key="2">
    <source>
        <dbReference type="EMBL" id="KAJ0203491.1"/>
    </source>
</evidence>
<dbReference type="Proteomes" id="UP000235145">
    <property type="component" value="Unassembled WGS sequence"/>
</dbReference>
<keyword evidence="1" id="KW-0175">Coiled coil</keyword>
<accession>A0A9R1VBW2</accession>
<keyword evidence="3" id="KW-1185">Reference proteome</keyword>
<dbReference type="AlphaFoldDB" id="A0A9R1VBW2"/>
<dbReference type="EMBL" id="NBSK02000005">
    <property type="protein sequence ID" value="KAJ0203491.1"/>
    <property type="molecule type" value="Genomic_DNA"/>
</dbReference>
<proteinExistence type="predicted"/>
<comment type="caution">
    <text evidence="2">The sequence shown here is derived from an EMBL/GenBank/DDBJ whole genome shotgun (WGS) entry which is preliminary data.</text>
</comment>
<gene>
    <name evidence="2" type="ORF">LSAT_V11C500286200</name>
</gene>
<reference evidence="2 3" key="1">
    <citation type="journal article" date="2017" name="Nat. Commun.">
        <title>Genome assembly with in vitro proximity ligation data and whole-genome triplication in lettuce.</title>
        <authorList>
            <person name="Reyes-Chin-Wo S."/>
            <person name="Wang Z."/>
            <person name="Yang X."/>
            <person name="Kozik A."/>
            <person name="Arikit S."/>
            <person name="Song C."/>
            <person name="Xia L."/>
            <person name="Froenicke L."/>
            <person name="Lavelle D.O."/>
            <person name="Truco M.J."/>
            <person name="Xia R."/>
            <person name="Zhu S."/>
            <person name="Xu C."/>
            <person name="Xu H."/>
            <person name="Xu X."/>
            <person name="Cox K."/>
            <person name="Korf I."/>
            <person name="Meyers B.C."/>
            <person name="Michelmore R.W."/>
        </authorList>
    </citation>
    <scope>NUCLEOTIDE SEQUENCE [LARGE SCALE GENOMIC DNA]</scope>
    <source>
        <strain evidence="3">cv. Salinas</strain>
        <tissue evidence="2">Seedlings</tissue>
    </source>
</reference>
<evidence type="ECO:0000313" key="3">
    <source>
        <dbReference type="Proteomes" id="UP000235145"/>
    </source>
</evidence>
<sequence>MVVANNNGKPYTDEIFSELKKATTRLHEQTEETAELTEQMHKSYEEQLKRITEMLELKLSKTTITLKQQLEEERIEGLKAEFFRYLMLLKSNQIM</sequence>